<dbReference type="eggNOG" id="COG1333">
    <property type="taxonomic scope" value="Bacteria"/>
</dbReference>
<evidence type="ECO:0000313" key="9">
    <source>
        <dbReference type="Proteomes" id="UP000009047"/>
    </source>
</evidence>
<dbReference type="RefSeq" id="WP_013259912.1">
    <property type="nucleotide sequence ID" value="NC_014365.1"/>
</dbReference>
<evidence type="ECO:0000256" key="5">
    <source>
        <dbReference type="ARBA" id="ARBA00023136"/>
    </source>
</evidence>
<dbReference type="GO" id="GO:0016020">
    <property type="term" value="C:membrane"/>
    <property type="evidence" value="ECO:0007669"/>
    <property type="project" value="UniProtKB-SubCell"/>
</dbReference>
<name>E1QLP1_DESB2</name>
<protein>
    <submittedName>
        <fullName evidence="8">ResB family protein</fullName>
    </submittedName>
</protein>
<dbReference type="Pfam" id="PF05140">
    <property type="entry name" value="ResB"/>
    <property type="match status" value="1"/>
</dbReference>
<dbReference type="InterPro" id="IPR023494">
    <property type="entry name" value="Cyt_c_bgen_Ccs1/CcsB/ResB"/>
</dbReference>
<dbReference type="PANTHER" id="PTHR31566:SF0">
    <property type="entry name" value="CYTOCHROME C BIOGENESIS PROTEIN CCS1, CHLOROPLASTIC"/>
    <property type="match status" value="1"/>
</dbReference>
<evidence type="ECO:0000256" key="4">
    <source>
        <dbReference type="ARBA" id="ARBA00022989"/>
    </source>
</evidence>
<dbReference type="STRING" id="644282.Deba_3123"/>
<dbReference type="AlphaFoldDB" id="E1QLP1"/>
<dbReference type="Proteomes" id="UP000009047">
    <property type="component" value="Chromosome"/>
</dbReference>
<dbReference type="GO" id="GO:0017004">
    <property type="term" value="P:cytochrome complex assembly"/>
    <property type="evidence" value="ECO:0007669"/>
    <property type="project" value="UniProtKB-KW"/>
</dbReference>
<gene>
    <name evidence="8" type="ordered locus">Deba_3123</name>
</gene>
<keyword evidence="9" id="KW-1185">Reference proteome</keyword>
<feature type="transmembrane region" description="Helical" evidence="6">
    <location>
        <begin position="462"/>
        <end position="482"/>
    </location>
</feature>
<dbReference type="EMBL" id="CP002085">
    <property type="protein sequence ID" value="ADK86476.1"/>
    <property type="molecule type" value="Genomic_DNA"/>
</dbReference>
<feature type="transmembrane region" description="Helical" evidence="6">
    <location>
        <begin position="58"/>
        <end position="78"/>
    </location>
</feature>
<dbReference type="OrthoDB" id="9770923at2"/>
<feature type="transmembrane region" description="Helical" evidence="6">
    <location>
        <begin position="151"/>
        <end position="175"/>
    </location>
</feature>
<evidence type="ECO:0000256" key="6">
    <source>
        <dbReference type="SAM" id="Phobius"/>
    </source>
</evidence>
<dbReference type="InterPro" id="IPR007816">
    <property type="entry name" value="ResB-like_domain"/>
</dbReference>
<reference evidence="8 9" key="1">
    <citation type="journal article" date="2010" name="Stand. Genomic Sci.">
        <title>Complete genome sequence of Desulfarculus baarsii type strain (2st14).</title>
        <authorList>
            <person name="Sun H."/>
            <person name="Spring S."/>
            <person name="Lapidus A."/>
            <person name="Davenport K."/>
            <person name="Del Rio T.G."/>
            <person name="Tice H."/>
            <person name="Nolan M."/>
            <person name="Copeland A."/>
            <person name="Cheng J.F."/>
            <person name="Lucas S."/>
            <person name="Tapia R."/>
            <person name="Goodwin L."/>
            <person name="Pitluck S."/>
            <person name="Ivanova N."/>
            <person name="Pagani I."/>
            <person name="Mavromatis K."/>
            <person name="Ovchinnikova G."/>
            <person name="Pati A."/>
            <person name="Chen A."/>
            <person name="Palaniappan K."/>
            <person name="Hauser L."/>
            <person name="Chang Y.J."/>
            <person name="Jeffries C.D."/>
            <person name="Detter J.C."/>
            <person name="Han C."/>
            <person name="Rohde M."/>
            <person name="Brambilla E."/>
            <person name="Goker M."/>
            <person name="Woyke T."/>
            <person name="Bristow J."/>
            <person name="Eisen J.A."/>
            <person name="Markowitz V."/>
            <person name="Hugenholtz P."/>
            <person name="Kyrpides N.C."/>
            <person name="Klenk H.P."/>
            <person name="Land M."/>
        </authorList>
    </citation>
    <scope>NUCLEOTIDE SEQUENCE [LARGE SCALE GENOMIC DNA]</scope>
    <source>
        <strain evidence="9">ATCC 33931 / DSM 2075 / LMG 7858 / VKM B-1802 / 2st14</strain>
    </source>
</reference>
<keyword evidence="5 6" id="KW-0472">Membrane</keyword>
<evidence type="ECO:0000259" key="7">
    <source>
        <dbReference type="Pfam" id="PF05140"/>
    </source>
</evidence>
<keyword evidence="3" id="KW-0201">Cytochrome c-type biogenesis</keyword>
<evidence type="ECO:0000256" key="3">
    <source>
        <dbReference type="ARBA" id="ARBA00022748"/>
    </source>
</evidence>
<dbReference type="KEGG" id="dbr:Deba_3123"/>
<organism evidence="8 9">
    <name type="scientific">Desulfarculus baarsii (strain ATCC 33931 / DSM 2075 / LMG 7858 / VKM B-1802 / 2st14)</name>
    <dbReference type="NCBI Taxonomy" id="644282"/>
    <lineage>
        <taxon>Bacteria</taxon>
        <taxon>Pseudomonadati</taxon>
        <taxon>Thermodesulfobacteriota</taxon>
        <taxon>Desulfarculia</taxon>
        <taxon>Desulfarculales</taxon>
        <taxon>Desulfarculaceae</taxon>
        <taxon>Desulfarculus</taxon>
    </lineage>
</organism>
<dbReference type="PANTHER" id="PTHR31566">
    <property type="entry name" value="CYTOCHROME C BIOGENESIS PROTEIN CCS1, CHLOROPLASTIC"/>
    <property type="match status" value="1"/>
</dbReference>
<evidence type="ECO:0000256" key="1">
    <source>
        <dbReference type="ARBA" id="ARBA00004141"/>
    </source>
</evidence>
<accession>E1QLP1</accession>
<evidence type="ECO:0000256" key="2">
    <source>
        <dbReference type="ARBA" id="ARBA00022692"/>
    </source>
</evidence>
<sequence length="532" mass="57255">MWDLFASVKLALTLLLALAVASIAGTIIPQNAHPAAYQQLLGEYAPLAHLLGLDDMYHAWWFLGLLALLAANLVICSLDRLPRTLAAVGKDPAEELARPRKASKEIRLAAPPERVVELATAVLAKSLGRPHRQDADGRITLFAQKGAWSRFGVYVVHGSVLLIFAGAIIGLLWGFDGYMNISQGGQENVVRLARGGEMPLPFAVRLDKFTIERYQNGMVSEYRSKLSFIENGQAALTRDIVVNDPAKFGSVDFYQSSFGYELHQAELQLGQGDQAQRLALPAGGRAKLPGGGTLSLRPNPHLANHGPDYDGVWAQALLSSPAHGPRSLALFGPKSGRPALSALITEMETTEDEQSIYLKRLALTIFGLGAPQRLEFAGPGKKALAGGEAWLMDFSPLMNMGMFYQGPMARLGLHLPGQEPLELVAFQPKDAASAQAAPQVRLLAATLVPYTGLQAKYDPGVWFVWVGCICMVLGFVAAFYFSHRKVWIIIEKQGGGSKLSLAGGANKNHAGLGLLLNKLALALEQNPNGGSK</sequence>
<evidence type="ECO:0000313" key="8">
    <source>
        <dbReference type="EMBL" id="ADK86476.1"/>
    </source>
</evidence>
<comment type="subcellular location">
    <subcellularLocation>
        <location evidence="1">Membrane</location>
        <topology evidence="1">Multi-pass membrane protein</topology>
    </subcellularLocation>
</comment>
<dbReference type="HOGENOM" id="CLU_034630_1_0_7"/>
<keyword evidence="4 6" id="KW-1133">Transmembrane helix</keyword>
<proteinExistence type="predicted"/>
<feature type="domain" description="ResB-like" evidence="7">
    <location>
        <begin position="8"/>
        <end position="513"/>
    </location>
</feature>
<keyword evidence="2 6" id="KW-0812">Transmembrane</keyword>